<evidence type="ECO:0000313" key="1">
    <source>
        <dbReference type="EMBL" id="DAG01610.1"/>
    </source>
</evidence>
<organism evidence="1">
    <name type="scientific">Myoviridae sp. ctKkB1</name>
    <dbReference type="NCBI Taxonomy" id="2825081"/>
    <lineage>
        <taxon>Viruses</taxon>
        <taxon>Duplodnaviria</taxon>
        <taxon>Heunggongvirae</taxon>
        <taxon>Uroviricota</taxon>
        <taxon>Caudoviricetes</taxon>
    </lineage>
</organism>
<name>A0A8S5V4C2_9CAUD</name>
<accession>A0A8S5V4C2</accession>
<reference evidence="1" key="1">
    <citation type="journal article" date="2021" name="Proc. Natl. Acad. Sci. U.S.A.">
        <title>A Catalog of Tens of Thousands of Viruses from Human Metagenomes Reveals Hidden Associations with Chronic Diseases.</title>
        <authorList>
            <person name="Tisza M.J."/>
            <person name="Buck C.B."/>
        </authorList>
    </citation>
    <scope>NUCLEOTIDE SEQUENCE</scope>
    <source>
        <strain evidence="1">CtKkB1</strain>
    </source>
</reference>
<proteinExistence type="predicted"/>
<sequence length="68" mass="7254">MTINGNMLTADDGKALQKGDAVAKIVYLGVNDIAENWVEIDEPQTDEATAEQLEAALHQIGGAVDENQ</sequence>
<dbReference type="EMBL" id="BK016195">
    <property type="protein sequence ID" value="DAG01610.1"/>
    <property type="molecule type" value="Genomic_DNA"/>
</dbReference>
<protein>
    <submittedName>
        <fullName evidence="1">Uncharacterized protein</fullName>
    </submittedName>
</protein>